<dbReference type="FunFam" id="2.170.120.12:FF:000001">
    <property type="entry name" value="DNA-directed RNA polymerase subunit alpha"/>
    <property type="match status" value="1"/>
</dbReference>
<dbReference type="Pfam" id="PF01000">
    <property type="entry name" value="RNA_pol_A_bac"/>
    <property type="match status" value="1"/>
</dbReference>
<dbReference type="Pfam" id="PF03118">
    <property type="entry name" value="RNA_pol_A_CTD"/>
    <property type="match status" value="1"/>
</dbReference>
<dbReference type="InterPro" id="IPR011773">
    <property type="entry name" value="DNA-dir_RpoA"/>
</dbReference>
<dbReference type="EC" id="2.7.7.6" evidence="4"/>
<dbReference type="RefSeq" id="YP_009574283.1">
    <property type="nucleotide sequence ID" value="NC_041442.1"/>
</dbReference>
<comment type="function">
    <text evidence="1">DNA-dependent RNA polymerase catalyzes the transcription of DNA into RNA using the four ribonucleoside triphosphates as substrates.</text>
</comment>
<dbReference type="Pfam" id="PF01193">
    <property type="entry name" value="RNA_pol_L"/>
    <property type="match status" value="1"/>
</dbReference>
<evidence type="ECO:0000256" key="2">
    <source>
        <dbReference type="ARBA" id="ARBA00004474"/>
    </source>
</evidence>
<feature type="domain" description="DNA-directed RNA polymerase RpoA/D/Rpb3-type" evidence="11">
    <location>
        <begin position="22"/>
        <end position="223"/>
    </location>
</feature>
<keyword evidence="5" id="KW-0240">DNA-directed RNA polymerase</keyword>
<dbReference type="SUPFAM" id="SSF47789">
    <property type="entry name" value="C-terminal domain of RNA polymerase alpha subunit"/>
    <property type="match status" value="1"/>
</dbReference>
<keyword evidence="6" id="KW-0808">Transferase</keyword>
<evidence type="ECO:0000313" key="12">
    <source>
        <dbReference type="EMBL" id="QBM31997.1"/>
    </source>
</evidence>
<dbReference type="GO" id="GO:0009536">
    <property type="term" value="C:plastid"/>
    <property type="evidence" value="ECO:0007669"/>
    <property type="project" value="UniProtKB-SubCell"/>
</dbReference>
<dbReference type="AlphaFoldDB" id="A0A482EBD4"/>
<proteinExistence type="inferred from homology"/>
<dbReference type="CDD" id="cd06928">
    <property type="entry name" value="RNAP_alpha_NTD"/>
    <property type="match status" value="1"/>
</dbReference>
<dbReference type="GO" id="GO:0006351">
    <property type="term" value="P:DNA-templated transcription"/>
    <property type="evidence" value="ECO:0007669"/>
    <property type="project" value="InterPro"/>
</dbReference>
<dbReference type="InterPro" id="IPR036643">
    <property type="entry name" value="RNApol_insert_sf"/>
</dbReference>
<evidence type="ECO:0000256" key="1">
    <source>
        <dbReference type="ARBA" id="ARBA00004026"/>
    </source>
</evidence>
<dbReference type="SUPFAM" id="SSF56553">
    <property type="entry name" value="Insert subdomain of RNA polymerase alpha subunit"/>
    <property type="match status" value="1"/>
</dbReference>
<dbReference type="GO" id="GO:0003899">
    <property type="term" value="F:DNA-directed RNA polymerase activity"/>
    <property type="evidence" value="ECO:0007669"/>
    <property type="project" value="UniProtKB-EC"/>
</dbReference>
<dbReference type="NCBIfam" id="TIGR02027">
    <property type="entry name" value="rpoA"/>
    <property type="match status" value="1"/>
</dbReference>
<accession>A0A482EBD4</accession>
<keyword evidence="12" id="KW-0150">Chloroplast</keyword>
<dbReference type="GO" id="GO:0046983">
    <property type="term" value="F:protein dimerization activity"/>
    <property type="evidence" value="ECO:0007669"/>
    <property type="project" value="InterPro"/>
</dbReference>
<dbReference type="InterPro" id="IPR036603">
    <property type="entry name" value="RBP11-like"/>
</dbReference>
<organism evidence="12">
    <name type="scientific">Uvaria macrophylla</name>
    <dbReference type="NCBI Taxonomy" id="1603844"/>
    <lineage>
        <taxon>Eukaryota</taxon>
        <taxon>Viridiplantae</taxon>
        <taxon>Streptophyta</taxon>
        <taxon>Embryophyta</taxon>
        <taxon>Tracheophyta</taxon>
        <taxon>Spermatophyta</taxon>
        <taxon>Magnoliopsida</taxon>
        <taxon>Magnoliidae</taxon>
        <taxon>Magnoliales</taxon>
        <taxon>Annonaceae</taxon>
        <taxon>Annonoideae</taxon>
        <taxon>Uvarieae</taxon>
        <taxon>Uvaria</taxon>
    </lineage>
</organism>
<sequence>MTRKTPGWDCIELKTDGKRFHYGRFILSPLMKGQAETIGIALRRALLGEVEGTRITRAKFENAPHEYSTIFGIEESVHEILMNLREIVLRSDLYGIHNASICARGPGCVTAQDILLPPTVEIVDTAQHIANLTKPIDLRIELQIERSRGYRMRTAKNDKDGSYPIDAVFMPVRNVNHSIHSYGNENQEILFFEIVTDGSLTPREALLEASRNLIELFIPFLDAKEKDPFFWEERDLNYGEEDKQNESQGKFIFATPDFFILSEKLQNFIKKNKKEGLNYIFIDQLGFTRRTYVCLKRYYIHTLGDLFNLTYMDLVRMRINLRIEDIERIFRFLENHSLLIDGGSCENEN</sequence>
<evidence type="ECO:0000256" key="10">
    <source>
        <dbReference type="ARBA" id="ARBA00048552"/>
    </source>
</evidence>
<gene>
    <name evidence="12" type="primary">rpoA</name>
</gene>
<keyword evidence="12" id="KW-0934">Plastid</keyword>
<comment type="subcellular location">
    <subcellularLocation>
        <location evidence="2">Plastid</location>
    </subcellularLocation>
</comment>
<dbReference type="EMBL" id="MH992130">
    <property type="protein sequence ID" value="QBM31997.1"/>
    <property type="molecule type" value="Genomic_DNA"/>
</dbReference>
<evidence type="ECO:0000256" key="5">
    <source>
        <dbReference type="ARBA" id="ARBA00022478"/>
    </source>
</evidence>
<geneLocation type="chloroplast" evidence="12"/>
<dbReference type="Gene3D" id="2.170.120.12">
    <property type="entry name" value="DNA-directed RNA polymerase, insert domain"/>
    <property type="match status" value="1"/>
</dbReference>
<dbReference type="InterPro" id="IPR011262">
    <property type="entry name" value="DNA-dir_RNA_pol_insert"/>
</dbReference>
<name>A0A482EBD4_9MAGN</name>
<dbReference type="SUPFAM" id="SSF55257">
    <property type="entry name" value="RBP11-like subunits of RNA polymerase"/>
    <property type="match status" value="1"/>
</dbReference>
<evidence type="ECO:0000259" key="11">
    <source>
        <dbReference type="SMART" id="SM00662"/>
    </source>
</evidence>
<dbReference type="SMART" id="SM00662">
    <property type="entry name" value="RPOLD"/>
    <property type="match status" value="1"/>
</dbReference>
<dbReference type="GO" id="GO:0003677">
    <property type="term" value="F:DNA binding"/>
    <property type="evidence" value="ECO:0007669"/>
    <property type="project" value="InterPro"/>
</dbReference>
<evidence type="ECO:0000256" key="3">
    <source>
        <dbReference type="ARBA" id="ARBA00007123"/>
    </source>
</evidence>
<keyword evidence="7" id="KW-0548">Nucleotidyltransferase</keyword>
<dbReference type="GeneID" id="39697594"/>
<dbReference type="InterPro" id="IPR011260">
    <property type="entry name" value="RNAP_asu_C"/>
</dbReference>
<evidence type="ECO:0000256" key="9">
    <source>
        <dbReference type="ARBA" id="ARBA00031776"/>
    </source>
</evidence>
<dbReference type="InterPro" id="IPR011263">
    <property type="entry name" value="DNA-dir_RNA_pol_RpoA/D/Rpb3"/>
</dbReference>
<comment type="catalytic activity">
    <reaction evidence="10">
        <text>RNA(n) + a ribonucleoside 5'-triphosphate = RNA(n+1) + diphosphate</text>
        <dbReference type="Rhea" id="RHEA:21248"/>
        <dbReference type="Rhea" id="RHEA-COMP:14527"/>
        <dbReference type="Rhea" id="RHEA-COMP:17342"/>
        <dbReference type="ChEBI" id="CHEBI:33019"/>
        <dbReference type="ChEBI" id="CHEBI:61557"/>
        <dbReference type="ChEBI" id="CHEBI:140395"/>
        <dbReference type="EC" id="2.7.7.6"/>
    </reaction>
</comment>
<dbReference type="GO" id="GO:0000428">
    <property type="term" value="C:DNA-directed RNA polymerase complex"/>
    <property type="evidence" value="ECO:0007669"/>
    <property type="project" value="UniProtKB-KW"/>
</dbReference>
<dbReference type="GeneID" id="39697661"/>
<dbReference type="EMBL" id="MH992130">
    <property type="protein sequence ID" value="QBM32048.1"/>
    <property type="molecule type" value="Genomic_DNA"/>
</dbReference>
<evidence type="ECO:0000256" key="4">
    <source>
        <dbReference type="ARBA" id="ARBA00012418"/>
    </source>
</evidence>
<dbReference type="Gene3D" id="1.10.150.20">
    <property type="entry name" value="5' to 3' exonuclease, C-terminal subdomain"/>
    <property type="match status" value="1"/>
</dbReference>
<keyword evidence="8" id="KW-0804">Transcription</keyword>
<dbReference type="RefSeq" id="YP_009574334.1">
    <property type="nucleotide sequence ID" value="NC_041442.1"/>
</dbReference>
<evidence type="ECO:0000256" key="8">
    <source>
        <dbReference type="ARBA" id="ARBA00023163"/>
    </source>
</evidence>
<evidence type="ECO:0000256" key="6">
    <source>
        <dbReference type="ARBA" id="ARBA00022679"/>
    </source>
</evidence>
<comment type="similarity">
    <text evidence="3">Belongs to the RNA polymerase alpha chain family.</text>
</comment>
<reference evidence="12" key="1">
    <citation type="submission" date="2018-09" db="EMBL/GenBank/DDBJ databases">
        <title>The complete chloroplast genome for Uvaria macrophylla Roxb. var. microcarpa.</title>
        <authorList>
            <person name="Dai S."/>
            <person name="Zhou Y."/>
        </authorList>
    </citation>
    <scope>NUCLEOTIDE SEQUENCE</scope>
</reference>
<dbReference type="Gene3D" id="3.30.1360.10">
    <property type="entry name" value="RNA polymerase, RBP11-like subunit"/>
    <property type="match status" value="1"/>
</dbReference>
<protein>
    <recommendedName>
        <fullName evidence="4">DNA-directed RNA polymerase</fullName>
        <ecNumber evidence="4">2.7.7.6</ecNumber>
    </recommendedName>
    <alternativeName>
        <fullName evidence="9">Plastid-encoded RNA polymerase subunit alpha</fullName>
    </alternativeName>
</protein>
<evidence type="ECO:0000256" key="7">
    <source>
        <dbReference type="ARBA" id="ARBA00022695"/>
    </source>
</evidence>